<dbReference type="GO" id="GO:0005576">
    <property type="term" value="C:extracellular region"/>
    <property type="evidence" value="ECO:0007669"/>
    <property type="project" value="UniProtKB-SubCell"/>
</dbReference>
<sequence length="365" mass="40206">MMMLMDLKKALVFLTAFCCVLFRISLSSKVPALFLFGDSLIDPGNNNYIFSIARADFSPNGIDFGGPSGRFTNGRTVADIIGNELGLNFTPPYMAPNKSASAILQGVNYASAGSGILHHTGFMWIGRIDMDAQIGNFEMTRQDIISMKGASAARDLFKKAIFVVALGSNDFLCNYIAPMFDAERVLVSPQVFVASMTSTFRKQLTQLYNLGGRKFIVVNVGPIGCIPYQRDINYPSSGEKCASLANELAQSFNVQLKSLVKELNKNLEGSNYVHADVYHIVQDIFHNYRAYGFENSNSSCCHMAGRFGGLAPCLPGSTVCKDRSKYVFWDAFHPSDAANMIIAKRVLDGDTKDIWPINLRKLSQL</sequence>
<dbReference type="InterPro" id="IPR035669">
    <property type="entry name" value="SGNH_plant_lipase-like"/>
</dbReference>
<evidence type="ECO:0000256" key="3">
    <source>
        <dbReference type="ARBA" id="ARBA00022525"/>
    </source>
</evidence>
<dbReference type="InterPro" id="IPR001087">
    <property type="entry name" value="GDSL"/>
</dbReference>
<comment type="caution">
    <text evidence="8">The sequence shown here is derived from an EMBL/GenBank/DDBJ whole genome shotgun (WGS) entry which is preliminary data.</text>
</comment>
<keyword evidence="5" id="KW-0378">Hydrolase</keyword>
<keyword evidence="4" id="KW-0732">Signal</keyword>
<comment type="similarity">
    <text evidence="2">Belongs to the 'GDSL' lipolytic enzyme family.</text>
</comment>
<evidence type="ECO:0008006" key="10">
    <source>
        <dbReference type="Google" id="ProtNLM"/>
    </source>
</evidence>
<dbReference type="SUPFAM" id="SSF52266">
    <property type="entry name" value="SGNH hydrolase"/>
    <property type="match status" value="1"/>
</dbReference>
<dbReference type="EMBL" id="JAWXYG010000008">
    <property type="protein sequence ID" value="KAK4265911.1"/>
    <property type="molecule type" value="Genomic_DNA"/>
</dbReference>
<reference evidence="8" key="1">
    <citation type="submission" date="2023-10" db="EMBL/GenBank/DDBJ databases">
        <title>Chromosome-level genome of the transformable northern wattle, Acacia crassicarpa.</title>
        <authorList>
            <person name="Massaro I."/>
            <person name="Sinha N.R."/>
            <person name="Poethig S."/>
            <person name="Leichty A.R."/>
        </authorList>
    </citation>
    <scope>NUCLEOTIDE SEQUENCE</scope>
    <source>
        <strain evidence="8">Acra3RX</strain>
        <tissue evidence="8">Leaf</tissue>
    </source>
</reference>
<evidence type="ECO:0000313" key="9">
    <source>
        <dbReference type="Proteomes" id="UP001293593"/>
    </source>
</evidence>
<organism evidence="8 9">
    <name type="scientific">Acacia crassicarpa</name>
    <name type="common">northern wattle</name>
    <dbReference type="NCBI Taxonomy" id="499986"/>
    <lineage>
        <taxon>Eukaryota</taxon>
        <taxon>Viridiplantae</taxon>
        <taxon>Streptophyta</taxon>
        <taxon>Embryophyta</taxon>
        <taxon>Tracheophyta</taxon>
        <taxon>Spermatophyta</taxon>
        <taxon>Magnoliopsida</taxon>
        <taxon>eudicotyledons</taxon>
        <taxon>Gunneridae</taxon>
        <taxon>Pentapetalae</taxon>
        <taxon>rosids</taxon>
        <taxon>fabids</taxon>
        <taxon>Fabales</taxon>
        <taxon>Fabaceae</taxon>
        <taxon>Caesalpinioideae</taxon>
        <taxon>mimosoid clade</taxon>
        <taxon>Acacieae</taxon>
        <taxon>Acacia</taxon>
    </lineage>
</organism>
<dbReference type="GO" id="GO:0016042">
    <property type="term" value="P:lipid catabolic process"/>
    <property type="evidence" value="ECO:0007669"/>
    <property type="project" value="UniProtKB-KW"/>
</dbReference>
<dbReference type="InterPro" id="IPR051238">
    <property type="entry name" value="GDSL_esterase/lipase"/>
</dbReference>
<dbReference type="AlphaFoldDB" id="A0AAE1J8X4"/>
<dbReference type="Pfam" id="PF00657">
    <property type="entry name" value="Lipase_GDSL"/>
    <property type="match status" value="1"/>
</dbReference>
<name>A0AAE1J8X4_9FABA</name>
<dbReference type="Gene3D" id="3.40.50.1110">
    <property type="entry name" value="SGNH hydrolase"/>
    <property type="match status" value="1"/>
</dbReference>
<proteinExistence type="inferred from homology"/>
<keyword evidence="7" id="KW-0443">Lipid metabolism</keyword>
<gene>
    <name evidence="8" type="ORF">QN277_026900</name>
</gene>
<evidence type="ECO:0000256" key="1">
    <source>
        <dbReference type="ARBA" id="ARBA00004613"/>
    </source>
</evidence>
<comment type="subcellular location">
    <subcellularLocation>
        <location evidence="1">Secreted</location>
    </subcellularLocation>
</comment>
<dbReference type="GO" id="GO:0016788">
    <property type="term" value="F:hydrolase activity, acting on ester bonds"/>
    <property type="evidence" value="ECO:0007669"/>
    <property type="project" value="InterPro"/>
</dbReference>
<dbReference type="InterPro" id="IPR036514">
    <property type="entry name" value="SGNH_hydro_sf"/>
</dbReference>
<dbReference type="CDD" id="cd01837">
    <property type="entry name" value="SGNH_plant_lipase_like"/>
    <property type="match status" value="1"/>
</dbReference>
<evidence type="ECO:0000256" key="5">
    <source>
        <dbReference type="ARBA" id="ARBA00022801"/>
    </source>
</evidence>
<accession>A0AAE1J8X4</accession>
<evidence type="ECO:0000256" key="6">
    <source>
        <dbReference type="ARBA" id="ARBA00022963"/>
    </source>
</evidence>
<evidence type="ECO:0000313" key="8">
    <source>
        <dbReference type="EMBL" id="KAK4265911.1"/>
    </source>
</evidence>
<keyword evidence="3" id="KW-0964">Secreted</keyword>
<protein>
    <recommendedName>
        <fullName evidence="10">GDSL esterase/lipase</fullName>
    </recommendedName>
</protein>
<evidence type="ECO:0000256" key="2">
    <source>
        <dbReference type="ARBA" id="ARBA00008668"/>
    </source>
</evidence>
<evidence type="ECO:0000256" key="7">
    <source>
        <dbReference type="ARBA" id="ARBA00023098"/>
    </source>
</evidence>
<dbReference type="PANTHER" id="PTHR45650:SF88">
    <property type="entry name" value="GDSL-LIKE LIPASE_ACYLHYDROLASE SUPERFAMILY PROTEIN"/>
    <property type="match status" value="1"/>
</dbReference>
<dbReference type="PANTHER" id="PTHR45650">
    <property type="entry name" value="GDSL-LIKE LIPASE/ACYLHYDROLASE-RELATED"/>
    <property type="match status" value="1"/>
</dbReference>
<evidence type="ECO:0000256" key="4">
    <source>
        <dbReference type="ARBA" id="ARBA00022729"/>
    </source>
</evidence>
<dbReference type="Proteomes" id="UP001293593">
    <property type="component" value="Unassembled WGS sequence"/>
</dbReference>
<keyword evidence="9" id="KW-1185">Reference proteome</keyword>
<keyword evidence="6" id="KW-0442">Lipid degradation</keyword>